<dbReference type="Proteomes" id="UP000317171">
    <property type="component" value="Chromosome"/>
</dbReference>
<evidence type="ECO:0000313" key="1">
    <source>
        <dbReference type="EMBL" id="QDT45435.1"/>
    </source>
</evidence>
<accession>A0A517RNI1</accession>
<sequence>MPSSAFEKHLPEISTVNLKKGLTSDEVLTKIRPDLIDIGFEVESGKSRDQKIERPVFYGEQGQPTLKYEIDAYHAGWRCGLEVEAGRAWMGNAVYRDLVQAMVMVQVDILSLAVPLSYKYKSGGRETSSSDFFNTRNVAEALFGHSRFALPYKLLLIGY</sequence>
<dbReference type="KEGG" id="gaz:Pan241w_55550"/>
<organism evidence="1 2">
    <name type="scientific">Gimesia alba</name>
    <dbReference type="NCBI Taxonomy" id="2527973"/>
    <lineage>
        <taxon>Bacteria</taxon>
        <taxon>Pseudomonadati</taxon>
        <taxon>Planctomycetota</taxon>
        <taxon>Planctomycetia</taxon>
        <taxon>Planctomycetales</taxon>
        <taxon>Planctomycetaceae</taxon>
        <taxon>Gimesia</taxon>
    </lineage>
</organism>
<dbReference type="EMBL" id="CP036269">
    <property type="protein sequence ID" value="QDT45435.1"/>
    <property type="molecule type" value="Genomic_DNA"/>
</dbReference>
<dbReference type="AlphaFoldDB" id="A0A517RNI1"/>
<dbReference type="OrthoDB" id="280568at2"/>
<evidence type="ECO:0000313" key="2">
    <source>
        <dbReference type="Proteomes" id="UP000317171"/>
    </source>
</evidence>
<reference evidence="1 2" key="1">
    <citation type="submission" date="2019-02" db="EMBL/GenBank/DDBJ databases">
        <title>Deep-cultivation of Planctomycetes and their phenomic and genomic characterization uncovers novel biology.</title>
        <authorList>
            <person name="Wiegand S."/>
            <person name="Jogler M."/>
            <person name="Boedeker C."/>
            <person name="Pinto D."/>
            <person name="Vollmers J."/>
            <person name="Rivas-Marin E."/>
            <person name="Kohn T."/>
            <person name="Peeters S.H."/>
            <person name="Heuer A."/>
            <person name="Rast P."/>
            <person name="Oberbeckmann S."/>
            <person name="Bunk B."/>
            <person name="Jeske O."/>
            <person name="Meyerdierks A."/>
            <person name="Storesund J.E."/>
            <person name="Kallscheuer N."/>
            <person name="Luecker S."/>
            <person name="Lage O.M."/>
            <person name="Pohl T."/>
            <person name="Merkel B.J."/>
            <person name="Hornburger P."/>
            <person name="Mueller R.-W."/>
            <person name="Bruemmer F."/>
            <person name="Labrenz M."/>
            <person name="Spormann A.M."/>
            <person name="Op den Camp H."/>
            <person name="Overmann J."/>
            <person name="Amann R."/>
            <person name="Jetten M.S.M."/>
            <person name="Mascher T."/>
            <person name="Medema M.H."/>
            <person name="Devos D.P."/>
            <person name="Kaster A.-K."/>
            <person name="Ovreas L."/>
            <person name="Rohde M."/>
            <person name="Galperin M.Y."/>
            <person name="Jogler C."/>
        </authorList>
    </citation>
    <scope>NUCLEOTIDE SEQUENCE [LARGE SCALE GENOMIC DNA]</scope>
    <source>
        <strain evidence="1 2">Pan241w</strain>
    </source>
</reference>
<evidence type="ECO:0008006" key="3">
    <source>
        <dbReference type="Google" id="ProtNLM"/>
    </source>
</evidence>
<name>A0A517RNI1_9PLAN</name>
<protein>
    <recommendedName>
        <fullName evidence="3">Restriction endonuclease BglII</fullName>
    </recommendedName>
</protein>
<gene>
    <name evidence="1" type="ORF">Pan241w_55550</name>
</gene>
<dbReference type="RefSeq" id="WP_145222024.1">
    <property type="nucleotide sequence ID" value="NZ_CP036269.1"/>
</dbReference>
<proteinExistence type="predicted"/>
<keyword evidence="2" id="KW-1185">Reference proteome</keyword>